<feature type="binding site" evidence="10">
    <location>
        <position position="650"/>
    </location>
    <ligand>
        <name>ATP</name>
        <dbReference type="ChEBI" id="CHEBI:30616"/>
    </ligand>
</feature>
<dbReference type="GO" id="GO:0005737">
    <property type="term" value="C:cytoplasm"/>
    <property type="evidence" value="ECO:0007669"/>
    <property type="project" value="TreeGrafter"/>
</dbReference>
<evidence type="ECO:0000256" key="10">
    <source>
        <dbReference type="PROSITE-ProRule" id="PRU10141"/>
    </source>
</evidence>
<dbReference type="InterPro" id="IPR017441">
    <property type="entry name" value="Protein_kinase_ATP_BS"/>
</dbReference>
<evidence type="ECO:0000256" key="3">
    <source>
        <dbReference type="ARBA" id="ARBA00022553"/>
    </source>
</evidence>
<gene>
    <name evidence="14" type="ORF">JOB18_036542</name>
</gene>
<evidence type="ECO:0000259" key="13">
    <source>
        <dbReference type="PROSITE" id="PS50137"/>
    </source>
</evidence>
<reference evidence="14 15" key="1">
    <citation type="journal article" date="2021" name="Sci. Rep.">
        <title>Chromosome anchoring in Senegalese sole (Solea senegalensis) reveals sex-associated markers and genome rearrangements in flatfish.</title>
        <authorList>
            <person name="Guerrero-Cozar I."/>
            <person name="Gomez-Garrido J."/>
            <person name="Berbel C."/>
            <person name="Martinez-Blanch J.F."/>
            <person name="Alioto T."/>
            <person name="Claros M.G."/>
            <person name="Gagnaire P.A."/>
            <person name="Manchado M."/>
        </authorList>
    </citation>
    <scope>NUCLEOTIDE SEQUENCE [LARGE SCALE GENOMIC DNA]</scope>
    <source>
        <strain evidence="14">Sse05_10M</strain>
    </source>
</reference>
<dbReference type="EMBL" id="JAGKHQ010000007">
    <property type="protein sequence ID" value="KAG7512668.1"/>
    <property type="molecule type" value="Genomic_DNA"/>
</dbReference>
<keyword evidence="7 10" id="KW-0067">ATP-binding</keyword>
<dbReference type="InterPro" id="IPR050339">
    <property type="entry name" value="CC_SR_Kinase"/>
</dbReference>
<dbReference type="FunFam" id="1.10.510.10:FF:000251">
    <property type="entry name" value="eukaryotic translation initiation factor 2-alpha kinase 3"/>
    <property type="match status" value="2"/>
</dbReference>
<evidence type="ECO:0000256" key="5">
    <source>
        <dbReference type="ARBA" id="ARBA00022741"/>
    </source>
</evidence>
<evidence type="ECO:0000313" key="15">
    <source>
        <dbReference type="Proteomes" id="UP000693946"/>
    </source>
</evidence>
<evidence type="ECO:0000256" key="1">
    <source>
        <dbReference type="ARBA" id="ARBA00012513"/>
    </source>
</evidence>
<evidence type="ECO:0000256" key="4">
    <source>
        <dbReference type="ARBA" id="ARBA00022679"/>
    </source>
</evidence>
<comment type="caution">
    <text evidence="14">The sequence shown here is derived from an EMBL/GenBank/DDBJ whole genome shotgun (WGS) entry which is preliminary data.</text>
</comment>
<dbReference type="PROSITE" id="PS00108">
    <property type="entry name" value="PROTEIN_KINASE_ST"/>
    <property type="match status" value="1"/>
</dbReference>
<evidence type="ECO:0000259" key="12">
    <source>
        <dbReference type="PROSITE" id="PS50011"/>
    </source>
</evidence>
<dbReference type="PANTHER" id="PTHR11042:SF91">
    <property type="entry name" value="EUKARYOTIC TRANSLATION INITIATION FACTOR 2-ALPHA KINASE"/>
    <property type="match status" value="1"/>
</dbReference>
<keyword evidence="5 10" id="KW-0547">Nucleotide-binding</keyword>
<dbReference type="SMART" id="SM00220">
    <property type="entry name" value="S_TKc"/>
    <property type="match status" value="2"/>
</dbReference>
<protein>
    <recommendedName>
        <fullName evidence="1">non-specific serine/threonine protein kinase</fullName>
        <ecNumber evidence="1">2.7.11.1</ecNumber>
    </recommendedName>
</protein>
<keyword evidence="2" id="KW-0723">Serine/threonine-protein kinase</keyword>
<evidence type="ECO:0000256" key="2">
    <source>
        <dbReference type="ARBA" id="ARBA00022527"/>
    </source>
</evidence>
<feature type="region of interest" description="Disordered" evidence="11">
    <location>
        <begin position="462"/>
        <end position="511"/>
    </location>
</feature>
<dbReference type="InterPro" id="IPR000719">
    <property type="entry name" value="Prot_kinase_dom"/>
</dbReference>
<dbReference type="GO" id="GO:0005524">
    <property type="term" value="F:ATP binding"/>
    <property type="evidence" value="ECO:0007669"/>
    <property type="project" value="UniProtKB-UniRule"/>
</dbReference>
<dbReference type="SMART" id="SM00358">
    <property type="entry name" value="DSRM"/>
    <property type="match status" value="1"/>
</dbReference>
<comment type="similarity">
    <text evidence="8">Belongs to the protein kinase superfamily. Ser/Thr protein kinase family. GCN2 subfamily.</text>
</comment>
<name>A0AAV6S747_SOLSE</name>
<feature type="region of interest" description="Disordered" evidence="11">
    <location>
        <begin position="919"/>
        <end position="953"/>
    </location>
</feature>
<feature type="compositionally biased region" description="Polar residues" evidence="11">
    <location>
        <begin position="927"/>
        <end position="938"/>
    </location>
</feature>
<accession>A0AAV6S747</accession>
<dbReference type="PROSITE" id="PS50011">
    <property type="entry name" value="PROTEIN_KINASE_DOM"/>
    <property type="match status" value="2"/>
</dbReference>
<keyword evidence="6 14" id="KW-0418">Kinase</keyword>
<dbReference type="InterPro" id="IPR008271">
    <property type="entry name" value="Ser/Thr_kinase_AS"/>
</dbReference>
<dbReference type="PROSITE" id="PS50137">
    <property type="entry name" value="DS_RBD"/>
    <property type="match status" value="1"/>
</dbReference>
<feature type="domain" description="Protein kinase" evidence="12">
    <location>
        <begin position="621"/>
        <end position="900"/>
    </location>
</feature>
<feature type="compositionally biased region" description="Basic and acidic residues" evidence="11">
    <location>
        <begin position="944"/>
        <end position="953"/>
    </location>
</feature>
<dbReference type="GO" id="GO:0004694">
    <property type="term" value="F:eukaryotic translation initiation factor 2alpha kinase activity"/>
    <property type="evidence" value="ECO:0007669"/>
    <property type="project" value="TreeGrafter"/>
</dbReference>
<evidence type="ECO:0000256" key="7">
    <source>
        <dbReference type="ARBA" id="ARBA00022840"/>
    </source>
</evidence>
<feature type="region of interest" description="Disordered" evidence="11">
    <location>
        <begin position="553"/>
        <end position="581"/>
    </location>
</feature>
<evidence type="ECO:0000256" key="8">
    <source>
        <dbReference type="ARBA" id="ARBA00037982"/>
    </source>
</evidence>
<organism evidence="14 15">
    <name type="scientific">Solea senegalensis</name>
    <name type="common">Senegalese sole</name>
    <dbReference type="NCBI Taxonomy" id="28829"/>
    <lineage>
        <taxon>Eukaryota</taxon>
        <taxon>Metazoa</taxon>
        <taxon>Chordata</taxon>
        <taxon>Craniata</taxon>
        <taxon>Vertebrata</taxon>
        <taxon>Euteleostomi</taxon>
        <taxon>Actinopterygii</taxon>
        <taxon>Neopterygii</taxon>
        <taxon>Teleostei</taxon>
        <taxon>Neoteleostei</taxon>
        <taxon>Acanthomorphata</taxon>
        <taxon>Carangaria</taxon>
        <taxon>Pleuronectiformes</taxon>
        <taxon>Pleuronectoidei</taxon>
        <taxon>Soleidae</taxon>
        <taxon>Solea</taxon>
    </lineage>
</organism>
<feature type="domain" description="DRBM" evidence="13">
    <location>
        <begin position="349"/>
        <end position="417"/>
    </location>
</feature>
<evidence type="ECO:0000256" key="6">
    <source>
        <dbReference type="ARBA" id="ARBA00022777"/>
    </source>
</evidence>
<dbReference type="EC" id="2.7.11.1" evidence="1"/>
<dbReference type="AlphaFoldDB" id="A0AAV6S747"/>
<dbReference type="InterPro" id="IPR014720">
    <property type="entry name" value="dsRBD_dom"/>
</dbReference>
<feature type="binding site" evidence="10">
    <location>
        <position position="89"/>
    </location>
    <ligand>
        <name>ATP</name>
        <dbReference type="ChEBI" id="CHEBI:30616"/>
    </ligand>
</feature>
<feature type="domain" description="Protein kinase" evidence="12">
    <location>
        <begin position="60"/>
        <end position="337"/>
    </location>
</feature>
<evidence type="ECO:0000256" key="9">
    <source>
        <dbReference type="PROSITE-ProRule" id="PRU00266"/>
    </source>
</evidence>
<evidence type="ECO:0000313" key="14">
    <source>
        <dbReference type="EMBL" id="KAG7512668.1"/>
    </source>
</evidence>
<dbReference type="GO" id="GO:0003723">
    <property type="term" value="F:RNA binding"/>
    <property type="evidence" value="ECO:0007669"/>
    <property type="project" value="UniProtKB-UniRule"/>
</dbReference>
<keyword evidence="3" id="KW-0597">Phosphoprotein</keyword>
<dbReference type="GO" id="GO:0005634">
    <property type="term" value="C:nucleus"/>
    <property type="evidence" value="ECO:0007669"/>
    <property type="project" value="TreeGrafter"/>
</dbReference>
<feature type="compositionally biased region" description="Polar residues" evidence="11">
    <location>
        <begin position="486"/>
        <end position="497"/>
    </location>
</feature>
<dbReference type="Pfam" id="PF00069">
    <property type="entry name" value="Pkinase"/>
    <property type="match status" value="2"/>
</dbReference>
<feature type="region of interest" description="Disordered" evidence="11">
    <location>
        <begin position="1022"/>
        <end position="1042"/>
    </location>
</feature>
<sequence length="1174" mass="133136">MSRESTEPSTQNMETAEDYSNSVMFMDISNPDMDQVAVKNNSMGNGERNTSTQSRFILEFDSISRLGNGGFGSVYKAREKLVNKYYAVKVVQFTGKALREVTALSDLHHHKIVRYFNCWKEDSDYQDDSSVESSTSSESFSHSSPMYLYIKMELCDTRTLESWIMERNVEHQQDSKRREESLNIVQQIVSGVEYIHSKKLIHRDLKPSNIMFGQNKKVKIVDFGLVTTEADDNDNNLMERTNRTGTISYMAPEQHGKTYDRKVDIFALGLIYLELLWKVSTGSERAAIFMDARRKNFPTQFTSEFFQEHQIIKSMLHEKTGDRPEATDLKMELENFFNLVSYMMDGYKNCVSQINEYAQQSGSVLSFQDLGCVGPDHDRVFSCRVVLDGEVYPDAVGRSKKKAKYNAAESALKCLLARTRVSDETRRQSVTSKDNNFPEKCVTGTASQCSQKRLHDHTCEKRCHEPNNSHKEHPVSEDENVKKAKQNTSQWTAPQQHSESDSKDSFGTTASKDDAAMSSQLTESTILFSSELSQSSESIVFAASSNPLKAQVSSWSNVSKSDASTSLESTEPSTQNMETGENYSGYMDISNPDKDQVAVKNNSMGNGESNTSTQSRFILEFDSISRLGKGGFGSVYKAREKLVNKYYAVKVVQFKKKALREVTALSDLHHHNIVRYFNCWKEDSDYQDSSVESSTSSESFSHSSPMYLYIKMELCDTRTLKSWIMERNVEHQQDSKRREESLNIAQQIVSGVEYIHSKKHIHRDLKPPNIMFGQNKEVKIVDFGLVTAEADGNDKHLMERTKRTGTISYMAPEQHGKTYDKKVDIFALGLIYLELLWKVSSGSERAAIFMDAKQKKFPTQFTSEFLQEHQIIKSMLHEKPGDRPEAVALKTKLEKLSLTLSAQKDGSWRTLQSHLPALKVKGKTVDPPQQNEPSPSGVQQFRAEQQERAEHNDECKVKPQLYTVKLLRQMRSLLLQFVLSLSPLRYQHDDLESSGKWPPSELYSCYLHGTDSAHLLLSSSAPADGPTLSTHNISSRKRGKKKHKNYLNSNRLRGKVDQRSGKLIPKTLPAREERREVLATAKRELRKCKCQANSACRLFQVGKQCTGQNNGNSNYLVFPFKAVGTEDRDKKILLSRILQSVITPVATDDSCRDSPRVGTQDSRKRSGFSFCVTS</sequence>
<keyword evidence="15" id="KW-1185">Reference proteome</keyword>
<dbReference type="PROSITE" id="PS00107">
    <property type="entry name" value="PROTEIN_KINASE_ATP"/>
    <property type="match status" value="2"/>
</dbReference>
<feature type="region of interest" description="Disordered" evidence="11">
    <location>
        <begin position="1152"/>
        <end position="1174"/>
    </location>
</feature>
<keyword evidence="9" id="KW-0694">RNA-binding</keyword>
<dbReference type="Pfam" id="PF00035">
    <property type="entry name" value="dsrm"/>
    <property type="match status" value="1"/>
</dbReference>
<feature type="compositionally biased region" description="Basic and acidic residues" evidence="11">
    <location>
        <begin position="462"/>
        <end position="482"/>
    </location>
</feature>
<evidence type="ECO:0000256" key="11">
    <source>
        <dbReference type="SAM" id="MobiDB-lite"/>
    </source>
</evidence>
<proteinExistence type="inferred from homology"/>
<dbReference type="PANTHER" id="PTHR11042">
    <property type="entry name" value="EUKARYOTIC TRANSLATION INITIATION FACTOR 2-ALPHA KINASE EIF2-ALPHA KINASE -RELATED"/>
    <property type="match status" value="1"/>
</dbReference>
<dbReference type="Proteomes" id="UP000693946">
    <property type="component" value="Linkage Group LG15"/>
</dbReference>
<keyword evidence="4" id="KW-0808">Transferase</keyword>